<accession>A0A0L0CDD4</accession>
<evidence type="ECO:0000256" key="1">
    <source>
        <dbReference type="SAM" id="Coils"/>
    </source>
</evidence>
<reference evidence="2 3" key="1">
    <citation type="journal article" date="2015" name="Nat. Commun.">
        <title>Lucilia cuprina genome unlocks parasitic fly biology to underpin future interventions.</title>
        <authorList>
            <person name="Anstead C.A."/>
            <person name="Korhonen P.K."/>
            <person name="Young N.D."/>
            <person name="Hall R.S."/>
            <person name="Jex A.R."/>
            <person name="Murali S.C."/>
            <person name="Hughes D.S."/>
            <person name="Lee S.F."/>
            <person name="Perry T."/>
            <person name="Stroehlein A.J."/>
            <person name="Ansell B.R."/>
            <person name="Breugelmans B."/>
            <person name="Hofmann A."/>
            <person name="Qu J."/>
            <person name="Dugan S."/>
            <person name="Lee S.L."/>
            <person name="Chao H."/>
            <person name="Dinh H."/>
            <person name="Han Y."/>
            <person name="Doddapaneni H.V."/>
            <person name="Worley K.C."/>
            <person name="Muzny D.M."/>
            <person name="Ioannidis P."/>
            <person name="Waterhouse R.M."/>
            <person name="Zdobnov E.M."/>
            <person name="James P.J."/>
            <person name="Bagnall N.H."/>
            <person name="Kotze A.C."/>
            <person name="Gibbs R.A."/>
            <person name="Richards S."/>
            <person name="Batterham P."/>
            <person name="Gasser R.B."/>
        </authorList>
    </citation>
    <scope>NUCLEOTIDE SEQUENCE [LARGE SCALE GENOMIC DNA]</scope>
    <source>
        <strain evidence="2 3">LS</strain>
        <tissue evidence="2">Full body</tissue>
    </source>
</reference>
<evidence type="ECO:0000313" key="3">
    <source>
        <dbReference type="Proteomes" id="UP000037069"/>
    </source>
</evidence>
<name>A0A0L0CDD4_LUCCU</name>
<dbReference type="OrthoDB" id="69461at2759"/>
<dbReference type="Pfam" id="PF04420">
    <property type="entry name" value="CHD5"/>
    <property type="match status" value="1"/>
</dbReference>
<protein>
    <submittedName>
        <fullName evidence="2">Uncharacterized protein</fullName>
    </submittedName>
</protein>
<dbReference type="OMA" id="ARKIKTM"/>
<dbReference type="InterPro" id="IPR028945">
    <property type="entry name" value="Get1"/>
</dbReference>
<evidence type="ECO:0000313" key="2">
    <source>
        <dbReference type="EMBL" id="KNC29479.1"/>
    </source>
</evidence>
<feature type="coiled-coil region" evidence="1">
    <location>
        <begin position="37"/>
        <end position="90"/>
    </location>
</feature>
<dbReference type="EMBL" id="JRES01000657">
    <property type="protein sequence ID" value="KNC29479.1"/>
    <property type="molecule type" value="Genomic_DNA"/>
</dbReference>
<organism evidence="2 3">
    <name type="scientific">Lucilia cuprina</name>
    <name type="common">Green bottle fly</name>
    <name type="synonym">Australian sheep blowfly</name>
    <dbReference type="NCBI Taxonomy" id="7375"/>
    <lineage>
        <taxon>Eukaryota</taxon>
        <taxon>Metazoa</taxon>
        <taxon>Ecdysozoa</taxon>
        <taxon>Arthropoda</taxon>
        <taxon>Hexapoda</taxon>
        <taxon>Insecta</taxon>
        <taxon>Pterygota</taxon>
        <taxon>Neoptera</taxon>
        <taxon>Endopterygota</taxon>
        <taxon>Diptera</taxon>
        <taxon>Brachycera</taxon>
        <taxon>Muscomorpha</taxon>
        <taxon>Oestroidea</taxon>
        <taxon>Calliphoridae</taxon>
        <taxon>Luciliinae</taxon>
        <taxon>Lucilia</taxon>
    </lineage>
</organism>
<proteinExistence type="predicted"/>
<keyword evidence="3" id="KW-1185">Reference proteome</keyword>
<gene>
    <name evidence="2" type="ORF">FF38_06670</name>
</gene>
<sequence length="175" mass="19741">MLFLAILLICFFLTFTTDIIKFLKISKLFAPKRDAATAGLQQELRKAREELQNVKNCGPANGEYSLFIKTMRAEQKVKDLEQKIRSERTVGQLKGASAELILNYGIKTVLYITLVIISIRNRYNPVLIFGEQFNFQPLQGLLTFPTGVANAVSVPVWVLSCNVTFRLISGLIKQK</sequence>
<comment type="caution">
    <text evidence="2">The sequence shown here is derived from an EMBL/GenBank/DDBJ whole genome shotgun (WGS) entry which is preliminary data.</text>
</comment>
<dbReference type="Proteomes" id="UP000037069">
    <property type="component" value="Unassembled WGS sequence"/>
</dbReference>
<keyword evidence="1" id="KW-0175">Coiled coil</keyword>
<dbReference type="STRING" id="7375.A0A0L0CDD4"/>
<dbReference type="AlphaFoldDB" id="A0A0L0CDD4"/>
<dbReference type="GO" id="GO:0071816">
    <property type="term" value="P:tail-anchored membrane protein insertion into ER membrane"/>
    <property type="evidence" value="ECO:0007669"/>
    <property type="project" value="InterPro"/>
</dbReference>